<evidence type="ECO:0000313" key="1">
    <source>
        <dbReference type="EMBL" id="OOM76050.1"/>
    </source>
</evidence>
<dbReference type="AlphaFoldDB" id="A0A1S8TE32"/>
<evidence type="ECO:0000313" key="2">
    <source>
        <dbReference type="Proteomes" id="UP000190890"/>
    </source>
</evidence>
<reference evidence="1 2" key="1">
    <citation type="submission" date="2016-05" db="EMBL/GenBank/DDBJ databases">
        <title>Microbial solvent formation.</title>
        <authorList>
            <person name="Poehlein A."/>
            <person name="Montoya Solano J.D."/>
            <person name="Flitsch S."/>
            <person name="Krabben P."/>
            <person name="Duerre P."/>
            <person name="Daniel R."/>
        </authorList>
    </citation>
    <scope>NUCLEOTIDE SEQUENCE [LARGE SCALE GENOMIC DNA]</scope>
    <source>
        <strain evidence="1 2">DSM 2619</strain>
    </source>
</reference>
<protein>
    <recommendedName>
        <fullName evidence="3">Sensory histidine kinase AtoS</fullName>
    </recommendedName>
</protein>
<proteinExistence type="predicted"/>
<dbReference type="RefSeq" id="WP_077847983.1">
    <property type="nucleotide sequence ID" value="NZ_LZZM01000178.1"/>
</dbReference>
<sequence>MEGGFEYLINSVPIMKEFFQEDTSIVIEDKKEILFISEGKTIRPPSKVGDRVERNPVRDKVNMYKKTIHTVLTKAEHGIDFKLISIPIKDSDNNVKGILCLTRNTEKESQIRNISKELMVSLVETNNAINGIKDSAEKLSDNVNEIIDKVEKN</sequence>
<comment type="caution">
    <text evidence="1">The sequence shown here is derived from an EMBL/GenBank/DDBJ whole genome shotgun (WGS) entry which is preliminary data.</text>
</comment>
<gene>
    <name evidence="1" type="ORF">CLPUN_28980</name>
</gene>
<evidence type="ECO:0008006" key="3">
    <source>
        <dbReference type="Google" id="ProtNLM"/>
    </source>
</evidence>
<dbReference type="Proteomes" id="UP000190890">
    <property type="component" value="Unassembled WGS sequence"/>
</dbReference>
<dbReference type="STRING" id="29367.CLPUN_28980"/>
<organism evidence="1 2">
    <name type="scientific">Clostridium puniceum</name>
    <dbReference type="NCBI Taxonomy" id="29367"/>
    <lineage>
        <taxon>Bacteria</taxon>
        <taxon>Bacillati</taxon>
        <taxon>Bacillota</taxon>
        <taxon>Clostridia</taxon>
        <taxon>Eubacteriales</taxon>
        <taxon>Clostridiaceae</taxon>
        <taxon>Clostridium</taxon>
    </lineage>
</organism>
<accession>A0A1S8TE32</accession>
<dbReference type="OrthoDB" id="9807021at2"/>
<keyword evidence="2" id="KW-1185">Reference proteome</keyword>
<dbReference type="EMBL" id="LZZM01000178">
    <property type="protein sequence ID" value="OOM76050.1"/>
    <property type="molecule type" value="Genomic_DNA"/>
</dbReference>
<name>A0A1S8TE32_9CLOT</name>